<dbReference type="EMBL" id="BAABCA010000003">
    <property type="protein sequence ID" value="GAA4234514.1"/>
    <property type="molecule type" value="Genomic_DNA"/>
</dbReference>
<organism evidence="1 2">
    <name type="scientific">Postechiella marina</name>
    <dbReference type="NCBI Taxonomy" id="943941"/>
    <lineage>
        <taxon>Bacteria</taxon>
        <taxon>Pseudomonadati</taxon>
        <taxon>Bacteroidota</taxon>
        <taxon>Flavobacteriia</taxon>
        <taxon>Flavobacteriales</taxon>
        <taxon>Flavobacteriaceae</taxon>
        <taxon>Postechiella</taxon>
    </lineage>
</organism>
<gene>
    <name evidence="1" type="primary">lacC</name>
    <name evidence="1" type="ORF">GCM10022291_14110</name>
</gene>
<dbReference type="RefSeq" id="WP_344787440.1">
    <property type="nucleotide sequence ID" value="NZ_BAABCA010000003.1"/>
</dbReference>
<protein>
    <submittedName>
        <fullName evidence="1">Lactose 3-dehydrogenase subunit gamma LacC</fullName>
    </submittedName>
</protein>
<name>A0ABP8C6B5_9FLAO</name>
<dbReference type="Proteomes" id="UP001501496">
    <property type="component" value="Unassembled WGS sequence"/>
</dbReference>
<evidence type="ECO:0000313" key="1">
    <source>
        <dbReference type="EMBL" id="GAA4234514.1"/>
    </source>
</evidence>
<keyword evidence="2" id="KW-1185">Reference proteome</keyword>
<accession>A0ABP8C6B5</accession>
<sequence length="197" mass="21600">MNRRDLLKGIGLTVGYAVATPSILSLLHSCTNEAKTWTPIFLSPDQGIVLTHLVDLILPTTKESPGALDVNVPEFIDLYVSKSYTNKEQAKFKKGLSSILNALSIPEEGVSALKNEDYDALLAKYLKTTKTERKAYKKGSEDFIIFNTLKGIRSTSIWAYKTSEKIGKEVLAYDPIPGVAKGCISVDEATKGKAWSL</sequence>
<dbReference type="Pfam" id="PF13618">
    <property type="entry name" value="Gluconate_2-dh3"/>
    <property type="match status" value="1"/>
</dbReference>
<evidence type="ECO:0000313" key="2">
    <source>
        <dbReference type="Proteomes" id="UP001501496"/>
    </source>
</evidence>
<dbReference type="InterPro" id="IPR027056">
    <property type="entry name" value="Gluconate_2DH_su3"/>
</dbReference>
<proteinExistence type="predicted"/>
<comment type="caution">
    <text evidence="1">The sequence shown here is derived from an EMBL/GenBank/DDBJ whole genome shotgun (WGS) entry which is preliminary data.</text>
</comment>
<reference evidence="2" key="1">
    <citation type="journal article" date="2019" name="Int. J. Syst. Evol. Microbiol.">
        <title>The Global Catalogue of Microorganisms (GCM) 10K type strain sequencing project: providing services to taxonomists for standard genome sequencing and annotation.</title>
        <authorList>
            <consortium name="The Broad Institute Genomics Platform"/>
            <consortium name="The Broad Institute Genome Sequencing Center for Infectious Disease"/>
            <person name="Wu L."/>
            <person name="Ma J."/>
        </authorList>
    </citation>
    <scope>NUCLEOTIDE SEQUENCE [LARGE SCALE GENOMIC DNA]</scope>
    <source>
        <strain evidence="2">JCM 17630</strain>
    </source>
</reference>